<keyword evidence="5 6" id="KW-0472">Membrane</keyword>
<proteinExistence type="inferred from homology"/>
<evidence type="ECO:0000256" key="3">
    <source>
        <dbReference type="ARBA" id="ARBA00022692"/>
    </source>
</evidence>
<comment type="similarity">
    <text evidence="2 6">Belongs to the cation transport ATPase (P-type) (TC 3.A.3) family. Type IB subfamily.</text>
</comment>
<dbReference type="InterPro" id="IPR012312">
    <property type="entry name" value="Hemerythrin-like"/>
</dbReference>
<dbReference type="Pfam" id="PF00122">
    <property type="entry name" value="E1-E2_ATPase"/>
    <property type="match status" value="1"/>
</dbReference>
<dbReference type="InterPro" id="IPR008250">
    <property type="entry name" value="ATPase_P-typ_transduc_dom_A_sf"/>
</dbReference>
<dbReference type="InterPro" id="IPR051014">
    <property type="entry name" value="Cation_Transport_ATPase_IB"/>
</dbReference>
<evidence type="ECO:0000256" key="5">
    <source>
        <dbReference type="ARBA" id="ARBA00023136"/>
    </source>
</evidence>
<comment type="subcellular location">
    <subcellularLocation>
        <location evidence="1">Cell membrane</location>
        <topology evidence="1">Multi-pass membrane protein</topology>
    </subcellularLocation>
</comment>
<dbReference type="Gene3D" id="1.20.120.520">
    <property type="entry name" value="nmb1532 protein domain like"/>
    <property type="match status" value="1"/>
</dbReference>
<dbReference type="InterPro" id="IPR059000">
    <property type="entry name" value="ATPase_P-type_domA"/>
</dbReference>
<accession>A0ABN0UHF2</accession>
<dbReference type="InterPro" id="IPR023299">
    <property type="entry name" value="ATPase_P-typ_cyto_dom_N"/>
</dbReference>
<dbReference type="Gene3D" id="3.40.50.1000">
    <property type="entry name" value="HAD superfamily/HAD-like"/>
    <property type="match status" value="1"/>
</dbReference>
<dbReference type="CDD" id="cd12108">
    <property type="entry name" value="Hr-like"/>
    <property type="match status" value="1"/>
</dbReference>
<dbReference type="InterPro" id="IPR027256">
    <property type="entry name" value="P-typ_ATPase_IB"/>
</dbReference>
<evidence type="ECO:0000259" key="7">
    <source>
        <dbReference type="Pfam" id="PF00122"/>
    </source>
</evidence>
<sequence>MLGPGSEGPAGRAVLLCRPVPGSGEGSVMGATGGRRRLPSGETALLVVVAALVAAGGVARVAGPVPAAVLWAAADVVALVPTVVWVVADLRVRRYGADLLAVLALGGTLAVGEFLAGAVIAVMVATGRLLEAAARRRAGRDLSALLERAPGQAHLRRGEDVETVPVGLVRPGDRVVVLPGEVVPVDGALVVDGTFDESALTGEAVPVTRRAPEPVRSGVVNAGAAVDLTATATAGDSTYAGVVALARQAAASSAPVARLADRIAVWFLPAALLVAGLAWAFTGDPERAVAVLVTATPCPLLLAVPIAVTGGMSRASRAGVVVKGGAALELLGRVSTLVMDKTGTVTEGRPEVVDLVCAPGTTREEALALAAGVERYSPHVLASAVVRAAERAGVRPANAHGVTEEPGRGARGDVDGRTVHVGRLPSAAPQPDWARDAARRAHLDLAGVIWVSRDDEPVAALLVRDRIRTDAARTMRRLRAAGVRRVVLLTGDRVDNAVEVAGMLGIDEVHANATPADKIALVRAARSGGTTAMVGDGINDAPALAAADVGVALGSRGSTAAAQAADAVILDDRIDRLADAVDTARRARRVALQSAGLGTVLSLLAMLAAAGGFLVPVAGALVQEAIDLAVIANALRALGGRTRRPHAEADRLLHRFAHEHEELLQVRAMVRQAADAVARGGDPDADALVRRTHRLLTERLLPHERAEETTLYPALTEVLGGAEATLTMSRGHAEIERLVRRLGRHLATSPDIGRLDRTGDLLATLYGLDAILTLHFAQEEEAYFTLATTPG</sequence>
<dbReference type="InterPro" id="IPR023214">
    <property type="entry name" value="HAD_sf"/>
</dbReference>
<keyword evidence="10" id="KW-1185">Reference proteome</keyword>
<feature type="transmembrane region" description="Helical" evidence="6">
    <location>
        <begin position="43"/>
        <end position="62"/>
    </location>
</feature>
<organism evidence="9 10">
    <name type="scientific">Saccharothrix mutabilis subsp. mutabilis</name>
    <dbReference type="NCBI Taxonomy" id="66855"/>
    <lineage>
        <taxon>Bacteria</taxon>
        <taxon>Bacillati</taxon>
        <taxon>Actinomycetota</taxon>
        <taxon>Actinomycetes</taxon>
        <taxon>Pseudonocardiales</taxon>
        <taxon>Pseudonocardiaceae</taxon>
        <taxon>Saccharothrix</taxon>
    </lineage>
</organism>
<dbReference type="InterPro" id="IPR036412">
    <property type="entry name" value="HAD-like_sf"/>
</dbReference>
<dbReference type="Pfam" id="PF01814">
    <property type="entry name" value="Hemerythrin"/>
    <property type="match status" value="1"/>
</dbReference>
<dbReference type="PANTHER" id="PTHR48085">
    <property type="entry name" value="CADMIUM/ZINC-TRANSPORTING ATPASE HMA2-RELATED"/>
    <property type="match status" value="1"/>
</dbReference>
<dbReference type="PROSITE" id="PS00154">
    <property type="entry name" value="ATPASE_E1_E2"/>
    <property type="match status" value="1"/>
</dbReference>
<dbReference type="InterPro" id="IPR001757">
    <property type="entry name" value="P_typ_ATPase"/>
</dbReference>
<comment type="caution">
    <text evidence="9">The sequence shown here is derived from an EMBL/GenBank/DDBJ whole genome shotgun (WGS) entry which is preliminary data.</text>
</comment>
<keyword evidence="3 6" id="KW-0812">Transmembrane</keyword>
<evidence type="ECO:0000256" key="4">
    <source>
        <dbReference type="ARBA" id="ARBA00022989"/>
    </source>
</evidence>
<reference evidence="9 10" key="1">
    <citation type="journal article" date="2019" name="Int. J. Syst. Evol. Microbiol.">
        <title>The Global Catalogue of Microorganisms (GCM) 10K type strain sequencing project: providing services to taxonomists for standard genome sequencing and annotation.</title>
        <authorList>
            <consortium name="The Broad Institute Genomics Platform"/>
            <consortium name="The Broad Institute Genome Sequencing Center for Infectious Disease"/>
            <person name="Wu L."/>
            <person name="Ma J."/>
        </authorList>
    </citation>
    <scope>NUCLEOTIDE SEQUENCE [LARGE SCALE GENOMIC DNA]</scope>
    <source>
        <strain evidence="9 10">JCM 3380</strain>
    </source>
</reference>
<dbReference type="Proteomes" id="UP001500416">
    <property type="component" value="Unassembled WGS sequence"/>
</dbReference>
<keyword evidence="6" id="KW-0547">Nucleotide-binding</keyword>
<keyword evidence="4 6" id="KW-1133">Transmembrane helix</keyword>
<dbReference type="InterPro" id="IPR018303">
    <property type="entry name" value="ATPase_P-typ_P_site"/>
</dbReference>
<keyword evidence="6" id="KW-1003">Cell membrane</keyword>
<dbReference type="PANTHER" id="PTHR48085:SF5">
    <property type="entry name" value="CADMIUM_ZINC-TRANSPORTING ATPASE HMA4-RELATED"/>
    <property type="match status" value="1"/>
</dbReference>
<feature type="transmembrane region" description="Helical" evidence="6">
    <location>
        <begin position="263"/>
        <end position="282"/>
    </location>
</feature>
<evidence type="ECO:0000259" key="8">
    <source>
        <dbReference type="Pfam" id="PF01814"/>
    </source>
</evidence>
<dbReference type="SUPFAM" id="SSF56784">
    <property type="entry name" value="HAD-like"/>
    <property type="match status" value="1"/>
</dbReference>
<dbReference type="Gene3D" id="2.70.150.10">
    <property type="entry name" value="Calcium-transporting ATPase, cytoplasmic transduction domain A"/>
    <property type="match status" value="1"/>
</dbReference>
<dbReference type="EMBL" id="BAAABU010000018">
    <property type="protein sequence ID" value="GAA0250133.1"/>
    <property type="molecule type" value="Genomic_DNA"/>
</dbReference>
<dbReference type="NCBIfam" id="TIGR01525">
    <property type="entry name" value="ATPase-IB_hvy"/>
    <property type="match status" value="1"/>
</dbReference>
<feature type="transmembrane region" description="Helical" evidence="6">
    <location>
        <begin position="100"/>
        <end position="130"/>
    </location>
</feature>
<dbReference type="Pfam" id="PF00702">
    <property type="entry name" value="Hydrolase"/>
    <property type="match status" value="1"/>
</dbReference>
<keyword evidence="6" id="KW-0067">ATP-binding</keyword>
<feature type="transmembrane region" description="Helical" evidence="6">
    <location>
        <begin position="595"/>
        <end position="615"/>
    </location>
</feature>
<dbReference type="SUPFAM" id="SSF81665">
    <property type="entry name" value="Calcium ATPase, transmembrane domain M"/>
    <property type="match status" value="1"/>
</dbReference>
<dbReference type="SUPFAM" id="SSF81653">
    <property type="entry name" value="Calcium ATPase, transduction domain A"/>
    <property type="match status" value="1"/>
</dbReference>
<dbReference type="NCBIfam" id="TIGR01494">
    <property type="entry name" value="ATPase_P-type"/>
    <property type="match status" value="2"/>
</dbReference>
<name>A0ABN0UHF2_9PSEU</name>
<keyword evidence="6" id="KW-0479">Metal-binding</keyword>
<protein>
    <submittedName>
        <fullName evidence="9">Heavy metal translocating P-type ATPase</fullName>
    </submittedName>
</protein>
<evidence type="ECO:0000313" key="9">
    <source>
        <dbReference type="EMBL" id="GAA0250133.1"/>
    </source>
</evidence>
<feature type="domain" description="P-type ATPase A" evidence="7">
    <location>
        <begin position="149"/>
        <end position="245"/>
    </location>
</feature>
<evidence type="ECO:0000256" key="2">
    <source>
        <dbReference type="ARBA" id="ARBA00006024"/>
    </source>
</evidence>
<evidence type="ECO:0000256" key="6">
    <source>
        <dbReference type="RuleBase" id="RU362081"/>
    </source>
</evidence>
<evidence type="ECO:0000256" key="1">
    <source>
        <dbReference type="ARBA" id="ARBA00004651"/>
    </source>
</evidence>
<evidence type="ECO:0000313" key="10">
    <source>
        <dbReference type="Proteomes" id="UP001500416"/>
    </source>
</evidence>
<feature type="transmembrane region" description="Helical" evidence="6">
    <location>
        <begin position="69"/>
        <end position="88"/>
    </location>
</feature>
<dbReference type="InterPro" id="IPR023298">
    <property type="entry name" value="ATPase_P-typ_TM_dom_sf"/>
</dbReference>
<feature type="domain" description="Hemerythrin-like" evidence="8">
    <location>
        <begin position="653"/>
        <end position="786"/>
    </location>
</feature>
<feature type="transmembrane region" description="Helical" evidence="6">
    <location>
        <begin position="288"/>
        <end position="308"/>
    </location>
</feature>
<dbReference type="PRINTS" id="PR00119">
    <property type="entry name" value="CATATPASE"/>
</dbReference>
<dbReference type="Gene3D" id="3.40.1110.10">
    <property type="entry name" value="Calcium-transporting ATPase, cytoplasmic domain N"/>
    <property type="match status" value="1"/>
</dbReference>
<gene>
    <name evidence="9" type="ORF">GCM10010492_57840</name>
</gene>